<dbReference type="GO" id="GO:0003735">
    <property type="term" value="F:structural constituent of ribosome"/>
    <property type="evidence" value="ECO:0007669"/>
    <property type="project" value="InterPro"/>
</dbReference>
<evidence type="ECO:0000256" key="1">
    <source>
        <dbReference type="ARBA" id="ARBA00005589"/>
    </source>
</evidence>
<dbReference type="HAMAP" id="MF_00270">
    <property type="entry name" value="Ribosomal_bS18"/>
    <property type="match status" value="1"/>
</dbReference>
<sequence>MNQSKRNSQPTAPLKPRVCYFCVNGIMDVDYKDTRILQKFLSGYVKILPRRRTGACMKHQRKLALAIKRARLMALIPFTPR</sequence>
<dbReference type="Proteomes" id="UP000177575">
    <property type="component" value="Unassembled WGS sequence"/>
</dbReference>
<evidence type="ECO:0000256" key="2">
    <source>
        <dbReference type="ARBA" id="ARBA00022980"/>
    </source>
</evidence>
<dbReference type="PANTHER" id="PTHR13479:SF40">
    <property type="entry name" value="SMALL RIBOSOMAL SUBUNIT PROTEIN BS18M"/>
    <property type="match status" value="1"/>
</dbReference>
<keyword evidence="4" id="KW-0699">rRNA-binding</keyword>
<comment type="function">
    <text evidence="4">Binds as a heterodimer with protein bS6 to the central domain of the 16S rRNA, where it helps stabilize the platform of the 30S subunit.</text>
</comment>
<protein>
    <recommendedName>
        <fullName evidence="4">Small ribosomal subunit protein bS18</fullName>
    </recommendedName>
</protein>
<evidence type="ECO:0000313" key="6">
    <source>
        <dbReference type="EMBL" id="OHA54621.1"/>
    </source>
</evidence>
<dbReference type="AlphaFoldDB" id="A0A1G2Q455"/>
<dbReference type="GO" id="GO:0006412">
    <property type="term" value="P:translation"/>
    <property type="evidence" value="ECO:0007669"/>
    <property type="project" value="UniProtKB-UniRule"/>
</dbReference>
<dbReference type="EMBL" id="MHTC01000045">
    <property type="protein sequence ID" value="OHA54621.1"/>
    <property type="molecule type" value="Genomic_DNA"/>
</dbReference>
<accession>A0A1G2Q455</accession>
<comment type="caution">
    <text evidence="6">The sequence shown here is derived from an EMBL/GenBank/DDBJ whole genome shotgun (WGS) entry which is preliminary data.</text>
</comment>
<evidence type="ECO:0000256" key="5">
    <source>
        <dbReference type="RuleBase" id="RU003910"/>
    </source>
</evidence>
<dbReference type="PRINTS" id="PR00974">
    <property type="entry name" value="RIBOSOMALS18"/>
</dbReference>
<evidence type="ECO:0000313" key="7">
    <source>
        <dbReference type="Proteomes" id="UP000177575"/>
    </source>
</evidence>
<dbReference type="NCBIfam" id="TIGR00165">
    <property type="entry name" value="S18"/>
    <property type="match status" value="1"/>
</dbReference>
<gene>
    <name evidence="4" type="primary">rpsR</name>
    <name evidence="6" type="ORF">A2388_03460</name>
</gene>
<comment type="subunit">
    <text evidence="4">Part of the 30S ribosomal subunit. Forms a tight heterodimer with protein bS6.</text>
</comment>
<comment type="similarity">
    <text evidence="1 4 5">Belongs to the bacterial ribosomal protein bS18 family.</text>
</comment>
<dbReference type="InterPro" id="IPR001648">
    <property type="entry name" value="Ribosomal_bS18"/>
</dbReference>
<dbReference type="GO" id="GO:0022627">
    <property type="term" value="C:cytosolic small ribosomal subunit"/>
    <property type="evidence" value="ECO:0007669"/>
    <property type="project" value="TreeGrafter"/>
</dbReference>
<keyword evidence="2 4" id="KW-0689">Ribosomal protein</keyword>
<organism evidence="6 7">
    <name type="scientific">Candidatus Veblenbacteria bacterium RIFOXYB1_FULL_43_13</name>
    <dbReference type="NCBI Taxonomy" id="1802426"/>
    <lineage>
        <taxon>Bacteria</taxon>
        <taxon>Candidatus Vebleniibacteriota</taxon>
    </lineage>
</organism>
<reference evidence="6 7" key="1">
    <citation type="journal article" date="2016" name="Nat. Commun.">
        <title>Thousands of microbial genomes shed light on interconnected biogeochemical processes in an aquifer system.</title>
        <authorList>
            <person name="Anantharaman K."/>
            <person name="Brown C.T."/>
            <person name="Hug L.A."/>
            <person name="Sharon I."/>
            <person name="Castelle C.J."/>
            <person name="Probst A.J."/>
            <person name="Thomas B.C."/>
            <person name="Singh A."/>
            <person name="Wilkins M.J."/>
            <person name="Karaoz U."/>
            <person name="Brodie E.L."/>
            <person name="Williams K.H."/>
            <person name="Hubbard S.S."/>
            <person name="Banfield J.F."/>
        </authorList>
    </citation>
    <scope>NUCLEOTIDE SEQUENCE [LARGE SCALE GENOMIC DNA]</scope>
</reference>
<dbReference type="GO" id="GO:0070181">
    <property type="term" value="F:small ribosomal subunit rRNA binding"/>
    <property type="evidence" value="ECO:0007669"/>
    <property type="project" value="TreeGrafter"/>
</dbReference>
<keyword evidence="3 4" id="KW-0687">Ribonucleoprotein</keyword>
<dbReference type="PANTHER" id="PTHR13479">
    <property type="entry name" value="30S RIBOSOMAL PROTEIN S18"/>
    <property type="match status" value="1"/>
</dbReference>
<dbReference type="SUPFAM" id="SSF46911">
    <property type="entry name" value="Ribosomal protein S18"/>
    <property type="match status" value="1"/>
</dbReference>
<evidence type="ECO:0000256" key="4">
    <source>
        <dbReference type="HAMAP-Rule" id="MF_00270"/>
    </source>
</evidence>
<proteinExistence type="inferred from homology"/>
<dbReference type="InterPro" id="IPR036870">
    <property type="entry name" value="Ribosomal_bS18_sf"/>
</dbReference>
<dbReference type="Gene3D" id="4.10.640.10">
    <property type="entry name" value="Ribosomal protein S18"/>
    <property type="match status" value="1"/>
</dbReference>
<evidence type="ECO:0000256" key="3">
    <source>
        <dbReference type="ARBA" id="ARBA00023274"/>
    </source>
</evidence>
<keyword evidence="4" id="KW-0694">RNA-binding</keyword>
<dbReference type="Pfam" id="PF01084">
    <property type="entry name" value="Ribosomal_S18"/>
    <property type="match status" value="1"/>
</dbReference>
<name>A0A1G2Q455_9BACT</name>